<proteinExistence type="predicted"/>
<dbReference type="InParanoid" id="A0A6P7MTQ5"/>
<organism evidence="1 2">
    <name type="scientific">Betta splendens</name>
    <name type="common">Siamese fighting fish</name>
    <dbReference type="NCBI Taxonomy" id="158456"/>
    <lineage>
        <taxon>Eukaryota</taxon>
        <taxon>Metazoa</taxon>
        <taxon>Chordata</taxon>
        <taxon>Craniata</taxon>
        <taxon>Vertebrata</taxon>
        <taxon>Euteleostomi</taxon>
        <taxon>Actinopterygii</taxon>
        <taxon>Neopterygii</taxon>
        <taxon>Teleostei</taxon>
        <taxon>Neoteleostei</taxon>
        <taxon>Acanthomorphata</taxon>
        <taxon>Anabantaria</taxon>
        <taxon>Anabantiformes</taxon>
        <taxon>Anabantoidei</taxon>
        <taxon>Osphronemidae</taxon>
        <taxon>Betta</taxon>
    </lineage>
</organism>
<dbReference type="Proteomes" id="UP000515150">
    <property type="component" value="Chromosome 6"/>
</dbReference>
<evidence type="ECO:0000313" key="1">
    <source>
        <dbReference type="Proteomes" id="UP000515150"/>
    </source>
</evidence>
<gene>
    <name evidence="2" type="primary">LOC114857718</name>
</gene>
<sequence>MLIGRQKETVKPSQPDTTQTLHLGEGLLLKKEEFLRKQMWQELILAKNNCRTNRRGALQALRRKKWYENQLKCVACAVRAVQFVREYVDIVNKMNDLIKDITEKPDVAQDAFYTSADFGVDLDEEELLTELEMLEMTVDDKSKAPCVQVLAAVSPSTGMKRVEQVRPWTLGPDNTEEDELEGDLERLWRWANETP</sequence>
<name>A0A6P7MTQ5_BETSP</name>
<protein>
    <submittedName>
        <fullName evidence="2">Charged multivesicular body protein 4b-like</fullName>
    </submittedName>
</protein>
<dbReference type="RefSeq" id="XP_029010306.1">
    <property type="nucleotide sequence ID" value="XM_029154473.3"/>
</dbReference>
<dbReference type="GeneID" id="114857718"/>
<dbReference type="OrthoDB" id="5592979at2759"/>
<keyword evidence="1" id="KW-1185">Reference proteome</keyword>
<dbReference type="KEGG" id="bspl:114857718"/>
<accession>A0A6P7MTQ5</accession>
<reference evidence="2" key="1">
    <citation type="submission" date="2025-08" db="UniProtKB">
        <authorList>
            <consortium name="RefSeq"/>
        </authorList>
    </citation>
    <scope>IDENTIFICATION</scope>
</reference>
<dbReference type="AlphaFoldDB" id="A0A6P7MTQ5"/>
<evidence type="ECO:0000313" key="2">
    <source>
        <dbReference type="RefSeq" id="XP_029010306.1"/>
    </source>
</evidence>
<dbReference type="Gene3D" id="1.10.287.1060">
    <property type="entry name" value="ESAT-6-like"/>
    <property type="match status" value="1"/>
</dbReference>